<keyword evidence="2" id="KW-1185">Reference proteome</keyword>
<dbReference type="EMBL" id="CMVM020000023">
    <property type="status" value="NOT_ANNOTATED_CDS"/>
    <property type="molecule type" value="Genomic_DNA"/>
</dbReference>
<evidence type="ECO:0000313" key="2">
    <source>
        <dbReference type="Proteomes" id="UP000024404"/>
    </source>
</evidence>
<dbReference type="EnsemblMetazoa" id="OVOC1026.1">
    <property type="protein sequence ID" value="OVOC1026.1"/>
    <property type="gene ID" value="WBGene00237835"/>
</dbReference>
<protein>
    <submittedName>
        <fullName evidence="1">Uncharacterized protein</fullName>
    </submittedName>
</protein>
<evidence type="ECO:0000313" key="1">
    <source>
        <dbReference type="EnsemblMetazoa" id="OVOC1026.1"/>
    </source>
</evidence>
<dbReference type="Proteomes" id="UP000024404">
    <property type="component" value="Unassembled WGS sequence"/>
</dbReference>
<sequence length="86" mass="10023">MFQIIRVKKKKKKKLHCLSEKIKDTSPESSKCNVVQKKSIAALDPFNTNLNKKTRTVGISKWKSVASTSFRKIMWKNVIDREENEK</sequence>
<reference evidence="2" key="1">
    <citation type="submission" date="2013-10" db="EMBL/GenBank/DDBJ databases">
        <title>Genome sequencing of Onchocerca volvulus.</title>
        <authorList>
            <person name="Cotton J."/>
            <person name="Tsai J."/>
            <person name="Stanley E."/>
            <person name="Tracey A."/>
            <person name="Holroyd N."/>
            <person name="Lustigman S."/>
            <person name="Berriman M."/>
        </authorList>
    </citation>
    <scope>NUCLEOTIDE SEQUENCE</scope>
</reference>
<organism evidence="1 2">
    <name type="scientific">Onchocerca volvulus</name>
    <dbReference type="NCBI Taxonomy" id="6282"/>
    <lineage>
        <taxon>Eukaryota</taxon>
        <taxon>Metazoa</taxon>
        <taxon>Ecdysozoa</taxon>
        <taxon>Nematoda</taxon>
        <taxon>Chromadorea</taxon>
        <taxon>Rhabditida</taxon>
        <taxon>Spirurina</taxon>
        <taxon>Spiruromorpha</taxon>
        <taxon>Filarioidea</taxon>
        <taxon>Onchocercidae</taxon>
        <taxon>Onchocerca</taxon>
    </lineage>
</organism>
<reference evidence="1" key="2">
    <citation type="submission" date="2022-06" db="UniProtKB">
        <authorList>
            <consortium name="EnsemblMetazoa"/>
        </authorList>
    </citation>
    <scope>IDENTIFICATION</scope>
</reference>
<proteinExistence type="predicted"/>
<name>A0A8R1TIN1_ONCVO</name>
<accession>A0A8R1TIN1</accession>
<dbReference type="AlphaFoldDB" id="A0A8R1TIN1"/>